<accession>A0A8S2T0K0</accession>
<evidence type="ECO:0000313" key="2">
    <source>
        <dbReference type="EMBL" id="CAF1461868.1"/>
    </source>
</evidence>
<evidence type="ECO:0000256" key="1">
    <source>
        <dbReference type="SAM" id="MobiDB-lite"/>
    </source>
</evidence>
<sequence length="549" mass="63248">MSTIPLISHIIPKYKDQLKFLSEREPLFSSSVTTVTTNDTLLSNILNDLPSFSASSVILPTTTSYSHHLLSNFKEPLSKEEHINALLDDMDDVRINDNDSFLQQMTTMTGSLIHEKKRKITLPENYPMPALPSIIEQAIETGDFRKFDNYCNYRSVVVDAIFHDLHHKYELLYPEKRDYDNVQSWKNSLQTKFKKGRKPLALMNEEVKRAITKYSHVQSGRKIKKQTTEEAERQTDRFVVIQNIEDEDDVQGNIEFMREELSKESPDIDRLRRSWRITLKARRDFVSQNKSIDILKEYPGYRLPNLILYEIELLTRGLDIVTSTKECLNSLGEKLYHVNETLFVAEPVQFRVIKILCKKFEESHQHILCGDNEPSSPYPCLTYTDHTINVMLDRQVICSETRIDQAIALWMATYHIFEIKFQHHNRAARLLYCMILKDKSFATSTVRQLLNELNINIEVNVPKITASQKQDLSTCPIAKVVSDSFEETGSTNNIINERQQQNATDENVENDNSNDMNETENTAPLRASVSSLDSITPTTVSTSVQKLAQ</sequence>
<dbReference type="AlphaFoldDB" id="A0A8S2T0K0"/>
<protein>
    <submittedName>
        <fullName evidence="3">Uncharacterized protein</fullName>
    </submittedName>
</protein>
<dbReference type="EMBL" id="CAJOBA010052457">
    <property type="protein sequence ID" value="CAF4254990.1"/>
    <property type="molecule type" value="Genomic_DNA"/>
</dbReference>
<reference evidence="3" key="1">
    <citation type="submission" date="2021-02" db="EMBL/GenBank/DDBJ databases">
        <authorList>
            <person name="Nowell W R."/>
        </authorList>
    </citation>
    <scope>NUCLEOTIDE SEQUENCE</scope>
</reference>
<evidence type="ECO:0000313" key="3">
    <source>
        <dbReference type="EMBL" id="CAF4254990.1"/>
    </source>
</evidence>
<organism evidence="3 4">
    <name type="scientific">Didymodactylos carnosus</name>
    <dbReference type="NCBI Taxonomy" id="1234261"/>
    <lineage>
        <taxon>Eukaryota</taxon>
        <taxon>Metazoa</taxon>
        <taxon>Spiralia</taxon>
        <taxon>Gnathifera</taxon>
        <taxon>Rotifera</taxon>
        <taxon>Eurotatoria</taxon>
        <taxon>Bdelloidea</taxon>
        <taxon>Philodinida</taxon>
        <taxon>Philodinidae</taxon>
        <taxon>Didymodactylos</taxon>
    </lineage>
</organism>
<gene>
    <name evidence="2" type="ORF">OVA965_LOCUS35275</name>
    <name evidence="3" type="ORF">TMI583_LOCUS36235</name>
</gene>
<name>A0A8S2T0K0_9BILA</name>
<dbReference type="Proteomes" id="UP000677228">
    <property type="component" value="Unassembled WGS sequence"/>
</dbReference>
<dbReference type="EMBL" id="CAJNOK010030595">
    <property type="protein sequence ID" value="CAF1461868.1"/>
    <property type="molecule type" value="Genomic_DNA"/>
</dbReference>
<feature type="region of interest" description="Disordered" evidence="1">
    <location>
        <begin position="500"/>
        <end position="520"/>
    </location>
</feature>
<dbReference type="Proteomes" id="UP000682733">
    <property type="component" value="Unassembled WGS sequence"/>
</dbReference>
<proteinExistence type="predicted"/>
<comment type="caution">
    <text evidence="3">The sequence shown here is derived from an EMBL/GenBank/DDBJ whole genome shotgun (WGS) entry which is preliminary data.</text>
</comment>
<evidence type="ECO:0000313" key="4">
    <source>
        <dbReference type="Proteomes" id="UP000682733"/>
    </source>
</evidence>